<evidence type="ECO:0000313" key="5">
    <source>
        <dbReference type="Proteomes" id="UP000179807"/>
    </source>
</evidence>
<dbReference type="Gene3D" id="1.25.10.10">
    <property type="entry name" value="Leucine-rich Repeat Variant"/>
    <property type="match status" value="1"/>
</dbReference>
<evidence type="ECO:0000256" key="1">
    <source>
        <dbReference type="ARBA" id="ARBA00010394"/>
    </source>
</evidence>
<sequence length="497" mass="55279">MNTTMLRLHKNEDSDGLYSLKSSGADITDYREQLAHERNARTLTLRRSKKPTIAAFLSRAPRNPLTSPLIDPNNFPFLDLSFAINQLESGNTTNLSEFLSNILMAATHTPRLVADLVKSPELAGAFINALNAGYSEEINTNIVRTLTVIFPISDDNRINFIDEGLCMSLFDFLSTETIPLLEASIALVDVMSENSSYARDSILCLGLHQFLIDIAKKEYNENITLQAIEALNKIFSNKHKIDTTTLSSCVEPMAELLTLHSPQAVNAVLMCFVAMTDQLSALVFNLDDLHLFPLIVSMLGNPDLVSAALPLIGNMSVCHATHVATMLDLGLFPLLMNLINTEYTADVFWVLSNLVESVPHLTIGLFDKTFIEKTVDIAIRSSFEVKKESTFFIATLVLFTASDDLIYFMSESVLDLMIEMLGCNVSLIVLRCMDSLLRFSRAMETRTASEDFVRAMYGDEMSKILTDVCSTGSRIIQERAQYLLNKIDNESSSLLAF</sequence>
<organism evidence="4 5">
    <name type="scientific">Tritrichomonas foetus</name>
    <dbReference type="NCBI Taxonomy" id="1144522"/>
    <lineage>
        <taxon>Eukaryota</taxon>
        <taxon>Metamonada</taxon>
        <taxon>Parabasalia</taxon>
        <taxon>Tritrichomonadida</taxon>
        <taxon>Tritrichomonadidae</taxon>
        <taxon>Tritrichomonas</taxon>
    </lineage>
</organism>
<proteinExistence type="inferred from homology"/>
<dbReference type="InterPro" id="IPR016024">
    <property type="entry name" value="ARM-type_fold"/>
</dbReference>
<dbReference type="GeneID" id="94845312"/>
<reference evidence="4" key="1">
    <citation type="submission" date="2016-10" db="EMBL/GenBank/DDBJ databases">
        <authorList>
            <person name="Benchimol M."/>
            <person name="Almeida L.G."/>
            <person name="Vasconcelos A.T."/>
            <person name="Perreira-Neves A."/>
            <person name="Rosa I.A."/>
            <person name="Tasca T."/>
            <person name="Bogo M.R."/>
            <person name="de Souza W."/>
        </authorList>
    </citation>
    <scope>NUCLEOTIDE SEQUENCE [LARGE SCALE GENOMIC DNA]</scope>
    <source>
        <strain evidence="4">K</strain>
    </source>
</reference>
<accession>A0A1J4JKC1</accession>
<dbReference type="GO" id="GO:0015031">
    <property type="term" value="P:protein transport"/>
    <property type="evidence" value="ECO:0007669"/>
    <property type="project" value="UniProtKB-KW"/>
</dbReference>
<dbReference type="InterPro" id="IPR011989">
    <property type="entry name" value="ARM-like"/>
</dbReference>
<comment type="caution">
    <text evidence="4">The sequence shown here is derived from an EMBL/GenBank/DDBJ whole genome shotgun (WGS) entry which is preliminary data.</text>
</comment>
<protein>
    <submittedName>
        <fullName evidence="4">Uncharacterized protein</fullName>
    </submittedName>
</protein>
<gene>
    <name evidence="4" type="ORF">TRFO_36062</name>
</gene>
<dbReference type="VEuPathDB" id="TrichDB:TRFO_36062"/>
<dbReference type="AlphaFoldDB" id="A0A1J4JKC1"/>
<dbReference type="Proteomes" id="UP000179807">
    <property type="component" value="Unassembled WGS sequence"/>
</dbReference>
<keyword evidence="3" id="KW-0653">Protein transport</keyword>
<evidence type="ECO:0000256" key="2">
    <source>
        <dbReference type="ARBA" id="ARBA00022448"/>
    </source>
</evidence>
<comment type="similarity">
    <text evidence="1">Belongs to the importin alpha family.</text>
</comment>
<name>A0A1J4JKC1_9EUKA</name>
<keyword evidence="5" id="KW-1185">Reference proteome</keyword>
<dbReference type="SUPFAM" id="SSF48371">
    <property type="entry name" value="ARM repeat"/>
    <property type="match status" value="1"/>
</dbReference>
<evidence type="ECO:0000256" key="3">
    <source>
        <dbReference type="ARBA" id="ARBA00022927"/>
    </source>
</evidence>
<keyword evidence="2" id="KW-0813">Transport</keyword>
<dbReference type="EMBL" id="MLAK01001100">
    <property type="protein sequence ID" value="OHS97692.1"/>
    <property type="molecule type" value="Genomic_DNA"/>
</dbReference>
<dbReference type="RefSeq" id="XP_068350829.1">
    <property type="nucleotide sequence ID" value="XM_068510608.1"/>
</dbReference>
<dbReference type="OrthoDB" id="29145at2759"/>
<dbReference type="PANTHER" id="PTHR23316">
    <property type="entry name" value="IMPORTIN ALPHA"/>
    <property type="match status" value="1"/>
</dbReference>
<evidence type="ECO:0000313" key="4">
    <source>
        <dbReference type="EMBL" id="OHS97692.1"/>
    </source>
</evidence>